<accession>A0A383VPR7</accession>
<dbReference type="PROSITE" id="PS51257">
    <property type="entry name" value="PROKAR_LIPOPROTEIN"/>
    <property type="match status" value="1"/>
</dbReference>
<keyword evidence="5" id="KW-1185">Reference proteome</keyword>
<sequence>MNAERPGLNRIIVLLAPLFFAFACFLAFEVSRPDLLIVGNITVDLVDGTTPTGGAVSYAAVVAQALKARACVVTVAGPEADLAVFEGSELYAIRANETLTFEHSYAWWGHSRKLRVTANPNITISRAHVPLKCQLARVVLLGPLTLHDVDAASFMRYAGFWDRLLNRNQLIGLMAQGFQRDLGSAGEVLPLPAPSKQLLDGLGPRVSLFLSDVETDSWSQQQLEAVAGACERTIITLGEKGALLVPRSAAQPQHIPVVKVPQAVDTNGAGDTFATAFMIALMRGDANPGHTAAWAASRAVMQPQTCKPRCAPRLITAAPGGLAPLSEAERVRIALRPLLQALAAAAEPVVQPLAARAAAALPTGTLVQPAWVKQLAQWLGVVSGSSSSAAAAAGVAADTQAGS</sequence>
<evidence type="ECO:0000256" key="2">
    <source>
        <dbReference type="ARBA" id="ARBA00022777"/>
    </source>
</evidence>
<dbReference type="AlphaFoldDB" id="A0A383VPR7"/>
<evidence type="ECO:0000313" key="4">
    <source>
        <dbReference type="EMBL" id="SZX67505.1"/>
    </source>
</evidence>
<evidence type="ECO:0000256" key="1">
    <source>
        <dbReference type="ARBA" id="ARBA00022679"/>
    </source>
</evidence>
<keyword evidence="1" id="KW-0808">Transferase</keyword>
<dbReference type="InterPro" id="IPR029056">
    <property type="entry name" value="Ribokinase-like"/>
</dbReference>
<keyword evidence="2" id="KW-0418">Kinase</keyword>
<evidence type="ECO:0000313" key="5">
    <source>
        <dbReference type="Proteomes" id="UP000256970"/>
    </source>
</evidence>
<reference evidence="4 5" key="1">
    <citation type="submission" date="2016-10" db="EMBL/GenBank/DDBJ databases">
        <authorList>
            <person name="Cai Z."/>
        </authorList>
    </citation>
    <scope>NUCLEOTIDE SEQUENCE [LARGE SCALE GENOMIC DNA]</scope>
</reference>
<name>A0A383VPR7_TETOB</name>
<organism evidence="4 5">
    <name type="scientific">Tetradesmus obliquus</name>
    <name type="common">Green alga</name>
    <name type="synonym">Acutodesmus obliquus</name>
    <dbReference type="NCBI Taxonomy" id="3088"/>
    <lineage>
        <taxon>Eukaryota</taxon>
        <taxon>Viridiplantae</taxon>
        <taxon>Chlorophyta</taxon>
        <taxon>core chlorophytes</taxon>
        <taxon>Chlorophyceae</taxon>
        <taxon>CS clade</taxon>
        <taxon>Sphaeropleales</taxon>
        <taxon>Scenedesmaceae</taxon>
        <taxon>Tetradesmus</taxon>
    </lineage>
</organism>
<proteinExistence type="predicted"/>
<dbReference type="EMBL" id="FNXT01000802">
    <property type="protein sequence ID" value="SZX67505.1"/>
    <property type="molecule type" value="Genomic_DNA"/>
</dbReference>
<dbReference type="Gene3D" id="3.40.1190.20">
    <property type="match status" value="1"/>
</dbReference>
<feature type="domain" description="Carbohydrate kinase PfkB" evidence="3">
    <location>
        <begin position="227"/>
        <end position="284"/>
    </location>
</feature>
<dbReference type="STRING" id="3088.A0A383VPR7"/>
<dbReference type="PANTHER" id="PTHR10584:SF166">
    <property type="entry name" value="RIBOKINASE"/>
    <property type="match status" value="1"/>
</dbReference>
<evidence type="ECO:0000259" key="3">
    <source>
        <dbReference type="Pfam" id="PF00294"/>
    </source>
</evidence>
<dbReference type="PANTHER" id="PTHR10584">
    <property type="entry name" value="SUGAR KINASE"/>
    <property type="match status" value="1"/>
</dbReference>
<dbReference type="SUPFAM" id="SSF53613">
    <property type="entry name" value="Ribokinase-like"/>
    <property type="match status" value="1"/>
</dbReference>
<dbReference type="Proteomes" id="UP000256970">
    <property type="component" value="Unassembled WGS sequence"/>
</dbReference>
<dbReference type="Pfam" id="PF00294">
    <property type="entry name" value="PfkB"/>
    <property type="match status" value="1"/>
</dbReference>
<gene>
    <name evidence="4" type="ORF">BQ4739_LOCUS7894</name>
</gene>
<dbReference type="GO" id="GO:0016301">
    <property type="term" value="F:kinase activity"/>
    <property type="evidence" value="ECO:0007669"/>
    <property type="project" value="UniProtKB-KW"/>
</dbReference>
<protein>
    <recommendedName>
        <fullName evidence="3">Carbohydrate kinase PfkB domain-containing protein</fullName>
    </recommendedName>
</protein>
<dbReference type="InterPro" id="IPR011611">
    <property type="entry name" value="PfkB_dom"/>
</dbReference>